<comment type="caution">
    <text evidence="6">The sequence shown here is derived from an EMBL/GenBank/DDBJ whole genome shotgun (WGS) entry which is preliminary data.</text>
</comment>
<evidence type="ECO:0000256" key="5">
    <source>
        <dbReference type="ARBA" id="ARBA00023277"/>
    </source>
</evidence>
<comment type="similarity">
    <text evidence="2">Belongs to the KHG/KDPG aldolase family.</text>
</comment>
<evidence type="ECO:0000256" key="4">
    <source>
        <dbReference type="ARBA" id="ARBA00023239"/>
    </source>
</evidence>
<evidence type="ECO:0000313" key="6">
    <source>
        <dbReference type="EMBL" id="MCK2037885.1"/>
    </source>
</evidence>
<gene>
    <name evidence="6" type="ORF">KZC51_17285</name>
</gene>
<evidence type="ECO:0000256" key="1">
    <source>
        <dbReference type="ARBA" id="ARBA00004761"/>
    </source>
</evidence>
<dbReference type="PANTHER" id="PTHR30246">
    <property type="entry name" value="2-KETO-3-DEOXY-6-PHOSPHOGLUCONATE ALDOLASE"/>
    <property type="match status" value="1"/>
</dbReference>
<sequence length="212" mass="21603">MRSAPSDTLTRTGVVAVLRAADARLYEPVVTALAESGVLCIELTMTTPGTLEMLPQLIAAVPEAEIGVGTVLTAHDARAALEAGACFLVSPTVSPEVIEVADSFGAAVYPGALTPTEVHAAWERGATAVKVFPAASVGSDYVRQLAGPLPHLLTLPSGGVTLEEIPEWIRAGCVAVSLGGPLIGDAFAGGSLDALKERARRALAGVIEGRAA</sequence>
<protein>
    <submittedName>
        <fullName evidence="6">Bifunctional 4-hydroxy-2-oxoglutarate aldolase/2-dehydro-3-deoxy-phosphogluconate aldolase</fullName>
    </submittedName>
</protein>
<dbReference type="RefSeq" id="WP_247631244.1">
    <property type="nucleotide sequence ID" value="NZ_JAHWXN010000002.1"/>
</dbReference>
<dbReference type="EMBL" id="JAHWXN010000002">
    <property type="protein sequence ID" value="MCK2037885.1"/>
    <property type="molecule type" value="Genomic_DNA"/>
</dbReference>
<dbReference type="Pfam" id="PF01081">
    <property type="entry name" value="Aldolase"/>
    <property type="match status" value="1"/>
</dbReference>
<organism evidence="6 7">
    <name type="scientific">Microbacterium croceum</name>
    <dbReference type="NCBI Taxonomy" id="2851645"/>
    <lineage>
        <taxon>Bacteria</taxon>
        <taxon>Bacillati</taxon>
        <taxon>Actinomycetota</taxon>
        <taxon>Actinomycetes</taxon>
        <taxon>Micrococcales</taxon>
        <taxon>Microbacteriaceae</taxon>
        <taxon>Microbacterium</taxon>
    </lineage>
</organism>
<evidence type="ECO:0000256" key="2">
    <source>
        <dbReference type="ARBA" id="ARBA00006906"/>
    </source>
</evidence>
<dbReference type="CDD" id="cd00452">
    <property type="entry name" value="KDPG_aldolase"/>
    <property type="match status" value="1"/>
</dbReference>
<keyword evidence="7" id="KW-1185">Reference proteome</keyword>
<dbReference type="Proteomes" id="UP001300096">
    <property type="component" value="Unassembled WGS sequence"/>
</dbReference>
<dbReference type="SUPFAM" id="SSF51569">
    <property type="entry name" value="Aldolase"/>
    <property type="match status" value="1"/>
</dbReference>
<dbReference type="InterPro" id="IPR013785">
    <property type="entry name" value="Aldolase_TIM"/>
</dbReference>
<dbReference type="Gene3D" id="3.20.20.70">
    <property type="entry name" value="Aldolase class I"/>
    <property type="match status" value="1"/>
</dbReference>
<evidence type="ECO:0000313" key="7">
    <source>
        <dbReference type="Proteomes" id="UP001300096"/>
    </source>
</evidence>
<dbReference type="NCBIfam" id="TIGR01182">
    <property type="entry name" value="eda"/>
    <property type="match status" value="1"/>
</dbReference>
<comment type="pathway">
    <text evidence="1">Carbohydrate acid metabolism.</text>
</comment>
<proteinExistence type="inferred from homology"/>
<dbReference type="PANTHER" id="PTHR30246:SF1">
    <property type="entry name" value="2-DEHYDRO-3-DEOXY-6-PHOSPHOGALACTONATE ALDOLASE-RELATED"/>
    <property type="match status" value="1"/>
</dbReference>
<comment type="subunit">
    <text evidence="3">Homotrimer.</text>
</comment>
<accession>A0ABT0FIL1</accession>
<name>A0ABT0FIL1_9MICO</name>
<reference evidence="6 7" key="1">
    <citation type="submission" date="2021-06" db="EMBL/GenBank/DDBJ databases">
        <title>Genome-based taxonomic framework of Microbacterium strains isolated from marine environment, the description of four new species and reclassification of four preexisting species.</title>
        <authorList>
            <person name="Lee S.D."/>
            <person name="Kim S.-M."/>
            <person name="Byeon Y.-S."/>
            <person name="Yang H.L."/>
            <person name="Kim I.S."/>
        </authorList>
    </citation>
    <scope>NUCLEOTIDE SEQUENCE [LARGE SCALE GENOMIC DNA]</scope>
    <source>
        <strain evidence="6 7">SSW1-49</strain>
    </source>
</reference>
<evidence type="ECO:0000256" key="3">
    <source>
        <dbReference type="ARBA" id="ARBA00011233"/>
    </source>
</evidence>
<dbReference type="InterPro" id="IPR000887">
    <property type="entry name" value="Aldlse_KDPG_KHG"/>
</dbReference>
<keyword evidence="4" id="KW-0456">Lyase</keyword>
<keyword evidence="5" id="KW-0119">Carbohydrate metabolism</keyword>